<dbReference type="RefSeq" id="WP_187720494.1">
    <property type="nucleotide sequence ID" value="NZ_BAABBL010000011.1"/>
</dbReference>
<gene>
    <name evidence="1" type="ORF">H9L22_14245</name>
</gene>
<proteinExistence type="predicted"/>
<dbReference type="EMBL" id="CP060789">
    <property type="protein sequence ID" value="QNP55361.1"/>
    <property type="molecule type" value="Genomic_DNA"/>
</dbReference>
<reference evidence="1 2" key="1">
    <citation type="submission" date="2020-08" db="EMBL/GenBank/DDBJ databases">
        <title>Genome sequence of Tessaracoccus defluvii JCM 17540T.</title>
        <authorList>
            <person name="Hyun D.-W."/>
            <person name="Bae J.-W."/>
        </authorList>
    </citation>
    <scope>NUCLEOTIDE SEQUENCE [LARGE SCALE GENOMIC DNA]</scope>
    <source>
        <strain evidence="1 2">JCM 17540</strain>
    </source>
</reference>
<sequence>MPDEETQQLIVVAKGEAEACDQLVFWSQRLRQALDARRRLLEIPPARLKSALERK</sequence>
<organism evidence="1 2">
    <name type="scientific">Tessaracoccus defluvii</name>
    <dbReference type="NCBI Taxonomy" id="1285901"/>
    <lineage>
        <taxon>Bacteria</taxon>
        <taxon>Bacillati</taxon>
        <taxon>Actinomycetota</taxon>
        <taxon>Actinomycetes</taxon>
        <taxon>Propionibacteriales</taxon>
        <taxon>Propionibacteriaceae</taxon>
        <taxon>Tessaracoccus</taxon>
    </lineage>
</organism>
<evidence type="ECO:0000313" key="2">
    <source>
        <dbReference type="Proteomes" id="UP000516117"/>
    </source>
</evidence>
<dbReference type="KEGG" id="tdf:H9L22_14245"/>
<protein>
    <submittedName>
        <fullName evidence="1">Uncharacterized protein</fullName>
    </submittedName>
</protein>
<dbReference type="Proteomes" id="UP000516117">
    <property type="component" value="Chromosome"/>
</dbReference>
<dbReference type="AlphaFoldDB" id="A0A7H0H495"/>
<name>A0A7H0H495_9ACTN</name>
<keyword evidence="2" id="KW-1185">Reference proteome</keyword>
<evidence type="ECO:0000313" key="1">
    <source>
        <dbReference type="EMBL" id="QNP55361.1"/>
    </source>
</evidence>
<accession>A0A7H0H495</accession>